<organism evidence="9">
    <name type="scientific">Acidithiobacillus ferrivorans</name>
    <dbReference type="NCBI Taxonomy" id="160808"/>
    <lineage>
        <taxon>Bacteria</taxon>
        <taxon>Pseudomonadati</taxon>
        <taxon>Pseudomonadota</taxon>
        <taxon>Acidithiobacillia</taxon>
        <taxon>Acidithiobacillales</taxon>
        <taxon>Acidithiobacillaceae</taxon>
        <taxon>Acidithiobacillus</taxon>
    </lineage>
</organism>
<dbReference type="GO" id="GO:0005975">
    <property type="term" value="P:carbohydrate metabolic process"/>
    <property type="evidence" value="ECO:0007669"/>
    <property type="project" value="InterPro"/>
</dbReference>
<evidence type="ECO:0000313" key="11">
    <source>
        <dbReference type="Proteomes" id="UP000193925"/>
    </source>
</evidence>
<keyword evidence="4" id="KW-0479">Metal-binding</keyword>
<dbReference type="RefSeq" id="WP_035191899.1">
    <property type="nucleotide sequence ID" value="NZ_CCCS020000023.1"/>
</dbReference>
<dbReference type="Gene3D" id="3.20.20.80">
    <property type="entry name" value="Glycosidases"/>
    <property type="match status" value="1"/>
</dbReference>
<evidence type="ECO:0000256" key="3">
    <source>
        <dbReference type="ARBA" id="ARBA00012619"/>
    </source>
</evidence>
<dbReference type="Gene3D" id="2.60.40.1180">
    <property type="entry name" value="Golgi alpha-mannosidase II"/>
    <property type="match status" value="1"/>
</dbReference>
<reference evidence="9" key="2">
    <citation type="submission" date="2014-07" db="EMBL/GenBank/DDBJ databases">
        <title>Initial genome analysis of the psychrotolerant acidophile Acidithiobacillus ferrivorans CF27: insights into iron and sulfur oxidation pathways and into biofilm formation.</title>
        <authorList>
            <person name="Talla E."/>
            <person name="Hedrich S."/>
            <person name="Mangenot S."/>
            <person name="Ji B."/>
            <person name="Johnson D.B."/>
            <person name="Barbe V."/>
            <person name="Bonnefoy V."/>
        </authorList>
    </citation>
    <scope>NUCLEOTIDE SEQUENCE [LARGE SCALE GENOMIC DNA]</scope>
    <source>
        <strain evidence="9">CF27</strain>
    </source>
</reference>
<evidence type="ECO:0000313" key="9">
    <source>
        <dbReference type="EMBL" id="CDQ09589.1"/>
    </source>
</evidence>
<evidence type="ECO:0000256" key="5">
    <source>
        <dbReference type="ARBA" id="ARBA00022837"/>
    </source>
</evidence>
<dbReference type="SUPFAM" id="SSF51445">
    <property type="entry name" value="(Trans)glycosidases"/>
    <property type="match status" value="1"/>
</dbReference>
<feature type="domain" description="Glycosyl hydrolase family 13 catalytic" evidence="8">
    <location>
        <begin position="34"/>
        <end position="433"/>
    </location>
</feature>
<dbReference type="CDD" id="cd11334">
    <property type="entry name" value="AmyAc_TreS"/>
    <property type="match status" value="1"/>
</dbReference>
<accession>A0A060USR0</accession>
<evidence type="ECO:0000313" key="10">
    <source>
        <dbReference type="EMBL" id="SMH67166.1"/>
    </source>
</evidence>
<evidence type="ECO:0000256" key="7">
    <source>
        <dbReference type="ARBA" id="ARBA00031378"/>
    </source>
</evidence>
<proteinExistence type="inferred from homology"/>
<dbReference type="EMBL" id="LT841305">
    <property type="protein sequence ID" value="SMH67166.1"/>
    <property type="molecule type" value="Genomic_DNA"/>
</dbReference>
<evidence type="ECO:0000256" key="1">
    <source>
        <dbReference type="ARBA" id="ARBA00001595"/>
    </source>
</evidence>
<dbReference type="InterPro" id="IPR032091">
    <property type="entry name" value="Malt_amylase-like_C"/>
</dbReference>
<name>A0A060USR0_9PROT</name>
<dbReference type="InterPro" id="IPR013780">
    <property type="entry name" value="Glyco_hydro_b"/>
</dbReference>
<evidence type="ECO:0000259" key="8">
    <source>
        <dbReference type="SMART" id="SM00642"/>
    </source>
</evidence>
<dbReference type="InterPro" id="IPR017853">
    <property type="entry name" value="GH"/>
</dbReference>
<dbReference type="Pfam" id="PF16657">
    <property type="entry name" value="Malt_amylase_C"/>
    <property type="match status" value="1"/>
</dbReference>
<reference evidence="10 11" key="3">
    <citation type="submission" date="2017-03" db="EMBL/GenBank/DDBJ databases">
        <authorList>
            <person name="Regsiter A."/>
            <person name="William W."/>
        </authorList>
    </citation>
    <scope>NUCLEOTIDE SEQUENCE [LARGE SCALE GENOMIC DNA]</scope>
    <source>
        <strain evidence="10">PRJEB5721</strain>
    </source>
</reference>
<dbReference type="EMBL" id="CCCS020000023">
    <property type="protein sequence ID" value="CDQ09589.1"/>
    <property type="molecule type" value="Genomic_DNA"/>
</dbReference>
<dbReference type="PANTHER" id="PTHR10357">
    <property type="entry name" value="ALPHA-AMYLASE FAMILY MEMBER"/>
    <property type="match status" value="1"/>
</dbReference>
<dbReference type="GO" id="GO:0047471">
    <property type="term" value="F:maltose alpha-D-glucosyltransferase activity"/>
    <property type="evidence" value="ECO:0007669"/>
    <property type="project" value="UniProtKB-EC"/>
</dbReference>
<dbReference type="Gene3D" id="3.90.1200.10">
    <property type="match status" value="1"/>
</dbReference>
<dbReference type="GO" id="GO:0046872">
    <property type="term" value="F:metal ion binding"/>
    <property type="evidence" value="ECO:0007669"/>
    <property type="project" value="UniProtKB-KW"/>
</dbReference>
<dbReference type="Pfam" id="PF00128">
    <property type="entry name" value="Alpha-amylase"/>
    <property type="match status" value="2"/>
</dbReference>
<dbReference type="InterPro" id="IPR006047">
    <property type="entry name" value="GH13_cat_dom"/>
</dbReference>
<reference evidence="9" key="1">
    <citation type="submission" date="2014-03" db="EMBL/GenBank/DDBJ databases">
        <authorList>
            <person name="Genoscope - CEA"/>
        </authorList>
    </citation>
    <scope>NUCLEOTIDE SEQUENCE [LARGE SCALE GENOMIC DNA]</scope>
    <source>
        <strain evidence="9">CF27</strain>
    </source>
</reference>
<keyword evidence="6" id="KW-0413">Isomerase</keyword>
<sequence>MTAEKTEAGTAPDTAAVASAGGDTLWYKDAILYELHVRTFQDSNGDGIGDFPGLTSRLDYLQDLGVNTLWLLPFYPSPLRDDGYDISDYRGIHPDYGTLDDFRHFLHEAHRRGLKVITELVINHSSDQHPWFRAARRAPPGSAKRNFYVWSDTDKKFPETRIIFSDSERSNWAWDDVAKAYYWHRFFSHQPDLNHNNPQVVKAMIRVLRYWLDMGVDGLRLDAIPYLCVRAGTDNENLPETHAVIRQFRSAVDVHYRDRVLLAEANQWPEDVREYFGQGDECQMAYHFPLMPRVYMSLALEDRHPITDILHQTPDIPENCQWAIFLRNHDELTLEMVTRQERDYLYREYAADPRMRLNLGIRRRLAPLLGNDRQKIKLLTWLLMSMPGSPIVYYGDEIGMGDNIYLGDRNGVRTPMQWSPDYNGGFSRADPEQLYLPLLMDPVYGYQAVNVESQSRNASSLLHWTRKVIAVRKEHPVFGRGNIRFLRPGNRKMLAYLREYAGVSVLCVANLARTAQAVELGLEAYAGRTPVELMGKSAFPPIGQLPYLLTLPAYAFLAFALAEDTTPPAWHEERLARPELPALVLLEGWRTFLSLDGEASDIRRALAARTRRQLQEEVLTPYLRGKHWAADDRETVPTVVVEIEDEWRPPGGQQGWLWMIIQIPGTDGENRHYSLPLAIAWEDEQENLMDTFHTWILARVRQRERLGVLLDAFGDDAFCRTLVRSMDTGGEHPFAGGVLAFEKSAAWDFSESDLNILQRPSLEQRHNNILFGEQLYLKGYRHLQAGGDPEFEVGVFLTEVSPYTHMAPVLGRVEFRPAQGDALALALLRRYVENQGDAWTFSVEYLERTLTERMTAAVPGADASPQRENDHGLYRLRMATLGRRVAGLHRALEQPGGDQAFDPEPFTAEDLAQWVDHTAQAAEKAAAALEEALPGLPEGLRQNVQDWLAAQARISERLATWRHLPLPATLTRIRCPGHLGLAQALLVDEDFILINLGGDPRLSPVQRRHKQSPLLDLAAMRLSLMAAALAALRRLSARAGDDLPQLREWARTWAKQSLDAFAHAYDEIATGAAFYPAEPSLRENLLELALWERLLGDIPELLEPLQEDILGGSLRILLAAMETASEQTPDAAIWAGLT</sequence>
<evidence type="ECO:0000256" key="4">
    <source>
        <dbReference type="ARBA" id="ARBA00022723"/>
    </source>
</evidence>
<gene>
    <name evidence="10" type="primary">treS</name>
    <name evidence="9" type="ORF">AFERRI_30235</name>
    <name evidence="10" type="ORF">AFERRI_50367</name>
</gene>
<keyword evidence="11" id="KW-1185">Reference proteome</keyword>
<dbReference type="Gene3D" id="3.90.400.10">
    <property type="entry name" value="Oligo-1,6-glucosidase, Domain 2"/>
    <property type="match status" value="1"/>
</dbReference>
<dbReference type="EC" id="5.4.99.16" evidence="3"/>
<protein>
    <recommendedName>
        <fullName evidence="3">maltose alpha-D-glucosyltransferase</fullName>
        <ecNumber evidence="3">5.4.99.16</ecNumber>
    </recommendedName>
    <alternativeName>
        <fullName evidence="7">Maltose alpha-D-glucosyltransferase</fullName>
    </alternativeName>
</protein>
<dbReference type="SUPFAM" id="SSF51011">
    <property type="entry name" value="Glycosyl hydrolase domain"/>
    <property type="match status" value="1"/>
</dbReference>
<dbReference type="AlphaFoldDB" id="A0A060USR0"/>
<comment type="catalytic activity">
    <reaction evidence="1">
        <text>D-maltose = alpha,alpha-trehalose</text>
        <dbReference type="Rhea" id="RHEA:15145"/>
        <dbReference type="ChEBI" id="CHEBI:16551"/>
        <dbReference type="ChEBI" id="CHEBI:17306"/>
        <dbReference type="EC" id="5.4.99.16"/>
    </reaction>
</comment>
<comment type="similarity">
    <text evidence="2">Belongs to the glycosyl hydrolase 13 family. TreS subfamily.</text>
</comment>
<dbReference type="PANTHER" id="PTHR10357:SF219">
    <property type="entry name" value="MALTOSE ALPHA-D-GLUCOSYLTRANSFERASE"/>
    <property type="match status" value="1"/>
</dbReference>
<dbReference type="InterPro" id="IPR012810">
    <property type="entry name" value="TreS/a-amylase_N"/>
</dbReference>
<dbReference type="InterPro" id="IPR045857">
    <property type="entry name" value="O16G_dom_2"/>
</dbReference>
<keyword evidence="5" id="KW-0106">Calcium</keyword>
<dbReference type="SMR" id="A0A060USR0"/>
<dbReference type="Proteomes" id="UP000193925">
    <property type="component" value="Chromosome AFERRI"/>
</dbReference>
<evidence type="ECO:0000256" key="6">
    <source>
        <dbReference type="ARBA" id="ARBA00023235"/>
    </source>
</evidence>
<evidence type="ECO:0000256" key="2">
    <source>
        <dbReference type="ARBA" id="ARBA00005496"/>
    </source>
</evidence>
<dbReference type="NCBIfam" id="TIGR02456">
    <property type="entry name" value="treS_nterm"/>
    <property type="match status" value="1"/>
</dbReference>
<dbReference type="SMART" id="SM00642">
    <property type="entry name" value="Aamy"/>
    <property type="match status" value="1"/>
</dbReference>
<dbReference type="FunFam" id="3.20.20.80:FF:000055">
    <property type="entry name" value="Trehalose synthase"/>
    <property type="match status" value="1"/>
</dbReference>